<dbReference type="EMBL" id="HE650822">
    <property type="protein sequence ID" value="CCF56732.1"/>
    <property type="molecule type" value="Genomic_DNA"/>
</dbReference>
<dbReference type="HOGENOM" id="CLU_099502_1_0_1"/>
<keyword evidence="12" id="KW-1185">Reference proteome</keyword>
<gene>
    <name evidence="11" type="primary">KAFR0B04360</name>
    <name evidence="11" type="ORF">KAFR_0B04360</name>
</gene>
<keyword evidence="3 9" id="KW-0813">Transport</keyword>
<dbReference type="GeneID" id="13883271"/>
<evidence type="ECO:0000256" key="5">
    <source>
        <dbReference type="ARBA" id="ARBA00022792"/>
    </source>
</evidence>
<dbReference type="GO" id="GO:0006850">
    <property type="term" value="P:pyruvate import into mitochondria"/>
    <property type="evidence" value="ECO:0007669"/>
    <property type="project" value="EnsemblFungi"/>
</dbReference>
<accession>H2AQT2</accession>
<protein>
    <recommendedName>
        <fullName evidence="9">Mitochondrial pyruvate carrier</fullName>
    </recommendedName>
</protein>
<evidence type="ECO:0000256" key="9">
    <source>
        <dbReference type="RuleBase" id="RU363100"/>
    </source>
</evidence>
<dbReference type="OrthoDB" id="869189at2759"/>
<dbReference type="GO" id="GO:7770001">
    <property type="term" value="C:mitochondrial pyruvate carrier complex"/>
    <property type="evidence" value="ECO:0007669"/>
    <property type="project" value="EnsemblFungi"/>
</dbReference>
<dbReference type="RefSeq" id="XP_003955867.1">
    <property type="nucleotide sequence ID" value="XM_003955818.1"/>
</dbReference>
<evidence type="ECO:0000256" key="6">
    <source>
        <dbReference type="ARBA" id="ARBA00022989"/>
    </source>
</evidence>
<comment type="similarity">
    <text evidence="2 9">Belongs to the mitochondrial pyruvate carrier (MPC) (TC 2.A.105) family.</text>
</comment>
<dbReference type="GO" id="GO:0050833">
    <property type="term" value="F:pyruvate transmembrane transporter activity"/>
    <property type="evidence" value="ECO:0007669"/>
    <property type="project" value="EnsemblFungi"/>
</dbReference>
<dbReference type="AlphaFoldDB" id="H2AQT2"/>
<evidence type="ECO:0000256" key="3">
    <source>
        <dbReference type="ARBA" id="ARBA00022448"/>
    </source>
</evidence>
<dbReference type="KEGG" id="kaf:KAFR_0B04360"/>
<comment type="subcellular location">
    <subcellularLocation>
        <location evidence="1 9">Mitochondrion inner membrane</location>
        <topology evidence="1 9">Multi-pass membrane protein</topology>
    </subcellularLocation>
</comment>
<evidence type="ECO:0000256" key="4">
    <source>
        <dbReference type="ARBA" id="ARBA00022692"/>
    </source>
</evidence>
<evidence type="ECO:0000256" key="8">
    <source>
        <dbReference type="ARBA" id="ARBA00023136"/>
    </source>
</evidence>
<dbReference type="GO" id="GO:0005777">
    <property type="term" value="C:peroxisome"/>
    <property type="evidence" value="ECO:0007669"/>
    <property type="project" value="EnsemblFungi"/>
</dbReference>
<dbReference type="InterPro" id="IPR005336">
    <property type="entry name" value="MPC"/>
</dbReference>
<dbReference type="InParanoid" id="H2AQT2"/>
<feature type="compositionally biased region" description="Low complexity" evidence="10">
    <location>
        <begin position="128"/>
        <end position="145"/>
    </location>
</feature>
<evidence type="ECO:0000256" key="7">
    <source>
        <dbReference type="ARBA" id="ARBA00023128"/>
    </source>
</evidence>
<name>H2AQT2_KAZAF</name>
<keyword evidence="5 9" id="KW-0999">Mitochondrion inner membrane</keyword>
<keyword evidence="6" id="KW-1133">Transmembrane helix</keyword>
<keyword evidence="4" id="KW-0812">Transmembrane</keyword>
<dbReference type="STRING" id="1071382.H2AQT2"/>
<evidence type="ECO:0000256" key="1">
    <source>
        <dbReference type="ARBA" id="ARBA00004448"/>
    </source>
</evidence>
<evidence type="ECO:0000256" key="10">
    <source>
        <dbReference type="SAM" id="MobiDB-lite"/>
    </source>
</evidence>
<comment type="function">
    <text evidence="9">Mediates the uptake of pyruvate into mitochondria.</text>
</comment>
<dbReference type="Pfam" id="PF03650">
    <property type="entry name" value="MPC"/>
    <property type="match status" value="1"/>
</dbReference>
<keyword evidence="8" id="KW-0472">Membrane</keyword>
<dbReference type="PANTHER" id="PTHR14154">
    <property type="entry name" value="UPF0041 BRAIN PROTEIN 44-RELATED"/>
    <property type="match status" value="1"/>
</dbReference>
<reference evidence="11 12" key="1">
    <citation type="journal article" date="2011" name="Proc. Natl. Acad. Sci. U.S.A.">
        <title>Evolutionary erosion of yeast sex chromosomes by mating-type switching accidents.</title>
        <authorList>
            <person name="Gordon J.L."/>
            <person name="Armisen D."/>
            <person name="Proux-Wera E."/>
            <person name="Oheigeartaigh S.S."/>
            <person name="Byrne K.P."/>
            <person name="Wolfe K.H."/>
        </authorList>
    </citation>
    <scope>NUCLEOTIDE SEQUENCE [LARGE SCALE GENOMIC DNA]</scope>
    <source>
        <strain evidence="12">ATCC 22294 / BCRC 22015 / CBS 2517 / CECT 1963 / NBRC 1671 / NRRL Y-8276</strain>
    </source>
</reference>
<organism evidence="11 12">
    <name type="scientific">Kazachstania africana (strain ATCC 22294 / BCRC 22015 / CBS 2517 / CECT 1963 / NBRC 1671 / NRRL Y-8276)</name>
    <name type="common">Yeast</name>
    <name type="synonym">Kluyveromyces africanus</name>
    <dbReference type="NCBI Taxonomy" id="1071382"/>
    <lineage>
        <taxon>Eukaryota</taxon>
        <taxon>Fungi</taxon>
        <taxon>Dikarya</taxon>
        <taxon>Ascomycota</taxon>
        <taxon>Saccharomycotina</taxon>
        <taxon>Saccharomycetes</taxon>
        <taxon>Saccharomycetales</taxon>
        <taxon>Saccharomycetaceae</taxon>
        <taxon>Kazachstania</taxon>
    </lineage>
</organism>
<evidence type="ECO:0000256" key="2">
    <source>
        <dbReference type="ARBA" id="ARBA00006416"/>
    </source>
</evidence>
<dbReference type="eggNOG" id="KOG1589">
    <property type="taxonomic scope" value="Eukaryota"/>
</dbReference>
<feature type="region of interest" description="Disordered" evidence="10">
    <location>
        <begin position="126"/>
        <end position="145"/>
    </location>
</feature>
<keyword evidence="7 9" id="KW-0496">Mitochondrion</keyword>
<evidence type="ECO:0000313" key="12">
    <source>
        <dbReference type="Proteomes" id="UP000005220"/>
    </source>
</evidence>
<dbReference type="Proteomes" id="UP000005220">
    <property type="component" value="Chromosome 2"/>
</dbReference>
<proteinExistence type="inferred from homology"/>
<evidence type="ECO:0000313" key="11">
    <source>
        <dbReference type="EMBL" id="CCF56732.1"/>
    </source>
</evidence>
<sequence>MSTIGIAFKRFWNSQTGPKTVHFWAPALKWSLVFAGINDIKRPVNKVSGTQSLSLMATGLVWTRWSFVIIPKNYLLASVNFFLAGTAGYQVMRLINYRLDAGDSMKQVFKYIITSKPDTVNQIEDSKNVNNRQQNTQQKQNEITH</sequence>